<reference evidence="8" key="1">
    <citation type="journal article" date="2014" name="Int. J. Syst. Evol. Microbiol.">
        <title>Complete genome sequence of Corynebacterium casei LMG S-19264T (=DSM 44701T), isolated from a smear-ripened cheese.</title>
        <authorList>
            <consortium name="US DOE Joint Genome Institute (JGI-PGF)"/>
            <person name="Walter F."/>
            <person name="Albersmeier A."/>
            <person name="Kalinowski J."/>
            <person name="Ruckert C."/>
        </authorList>
    </citation>
    <scope>NUCLEOTIDE SEQUENCE</scope>
    <source>
        <strain evidence="8">JCM 13583</strain>
    </source>
</reference>
<feature type="domain" description="Major facilitator superfamily (MFS) profile" evidence="7">
    <location>
        <begin position="6"/>
        <end position="384"/>
    </location>
</feature>
<dbReference type="PANTHER" id="PTHR43124">
    <property type="entry name" value="PURINE EFFLUX PUMP PBUE"/>
    <property type="match status" value="1"/>
</dbReference>
<dbReference type="InterPro" id="IPR011701">
    <property type="entry name" value="MFS"/>
</dbReference>
<evidence type="ECO:0000256" key="4">
    <source>
        <dbReference type="ARBA" id="ARBA00022989"/>
    </source>
</evidence>
<feature type="transmembrane region" description="Helical" evidence="6">
    <location>
        <begin position="159"/>
        <end position="178"/>
    </location>
</feature>
<name>A0AA37BQ22_9ARCH</name>
<dbReference type="InterPro" id="IPR036259">
    <property type="entry name" value="MFS_trans_sf"/>
</dbReference>
<dbReference type="RefSeq" id="WP_229657434.1">
    <property type="nucleotide sequence ID" value="NZ_BMNY01000001.1"/>
</dbReference>
<evidence type="ECO:0000259" key="7">
    <source>
        <dbReference type="PROSITE" id="PS50850"/>
    </source>
</evidence>
<dbReference type="Gene3D" id="1.20.1250.20">
    <property type="entry name" value="MFS general substrate transporter like domains"/>
    <property type="match status" value="1"/>
</dbReference>
<feature type="transmembrane region" description="Helical" evidence="6">
    <location>
        <begin position="232"/>
        <end position="255"/>
    </location>
</feature>
<feature type="transmembrane region" description="Helical" evidence="6">
    <location>
        <begin position="332"/>
        <end position="353"/>
    </location>
</feature>
<dbReference type="AlphaFoldDB" id="A0AA37BQ22"/>
<evidence type="ECO:0000313" key="8">
    <source>
        <dbReference type="EMBL" id="GGM68774.1"/>
    </source>
</evidence>
<dbReference type="SUPFAM" id="SSF103473">
    <property type="entry name" value="MFS general substrate transporter"/>
    <property type="match status" value="1"/>
</dbReference>
<keyword evidence="3 6" id="KW-0812">Transmembrane</keyword>
<dbReference type="GO" id="GO:0022857">
    <property type="term" value="F:transmembrane transporter activity"/>
    <property type="evidence" value="ECO:0007669"/>
    <property type="project" value="InterPro"/>
</dbReference>
<organism evidence="8 9">
    <name type="scientific">Thermogymnomonas acidicola</name>
    <dbReference type="NCBI Taxonomy" id="399579"/>
    <lineage>
        <taxon>Archaea</taxon>
        <taxon>Methanobacteriati</taxon>
        <taxon>Thermoplasmatota</taxon>
        <taxon>Thermoplasmata</taxon>
        <taxon>Thermoplasmatales</taxon>
        <taxon>Thermogymnomonas</taxon>
    </lineage>
</organism>
<gene>
    <name evidence="8" type="ORF">GCM10007108_03640</name>
</gene>
<evidence type="ECO:0000256" key="2">
    <source>
        <dbReference type="ARBA" id="ARBA00022475"/>
    </source>
</evidence>
<evidence type="ECO:0000256" key="3">
    <source>
        <dbReference type="ARBA" id="ARBA00022692"/>
    </source>
</evidence>
<keyword evidence="5 6" id="KW-0472">Membrane</keyword>
<protein>
    <recommendedName>
        <fullName evidence="7">Major facilitator superfamily (MFS) profile domain-containing protein</fullName>
    </recommendedName>
</protein>
<reference evidence="8" key="2">
    <citation type="submission" date="2022-09" db="EMBL/GenBank/DDBJ databases">
        <authorList>
            <person name="Sun Q."/>
            <person name="Ohkuma M."/>
        </authorList>
    </citation>
    <scope>NUCLEOTIDE SEQUENCE</scope>
    <source>
        <strain evidence="8">JCM 13583</strain>
    </source>
</reference>
<evidence type="ECO:0000256" key="1">
    <source>
        <dbReference type="ARBA" id="ARBA00004651"/>
    </source>
</evidence>
<dbReference type="Pfam" id="PF07690">
    <property type="entry name" value="MFS_1"/>
    <property type="match status" value="1"/>
</dbReference>
<feature type="transmembrane region" description="Helical" evidence="6">
    <location>
        <begin position="95"/>
        <end position="118"/>
    </location>
</feature>
<dbReference type="EMBL" id="BMNY01000001">
    <property type="protein sequence ID" value="GGM68774.1"/>
    <property type="molecule type" value="Genomic_DNA"/>
</dbReference>
<dbReference type="Proteomes" id="UP000632195">
    <property type="component" value="Unassembled WGS sequence"/>
</dbReference>
<sequence>MNSTRDLIPYWYLLFTIGFGWFMLAPLVPEVSRAFSVGTSSVLLLVSLYGYTMVVLGLLSGFISARFSVVRSLYISAALSVIGLALRIVAYNYTFLFIATLIAAVAYPMAVAPVGSVAESLTPGRAHTTVGISVGILFMGMAIGSLVSPYLIADGIREAFGVSAILALVALVVLPMRARDYPQDYRGRSLRGSFRTGMLKNWYVGFLVSSISVMFGSIASSSLIARGVPEGTALSVGGLLSALTFLGSGTGAIIVPPVFERLGRVRAGMLLTSALSAVSASTISYLLGLRPLLALLIAFFFLYGFFGNSYWSMAMTSTTYYSDDPARAGLATSMYSVATNVGVALIPVFFGPLVISGGAFQLAVLAVLFAAGVAVSPFLKLAGSGGGVPEKGPGEPVGDSR</sequence>
<dbReference type="InterPro" id="IPR020846">
    <property type="entry name" value="MFS_dom"/>
</dbReference>
<evidence type="ECO:0000313" key="9">
    <source>
        <dbReference type="Proteomes" id="UP000632195"/>
    </source>
</evidence>
<feature type="transmembrane region" description="Helical" evidence="6">
    <location>
        <begin position="34"/>
        <end position="59"/>
    </location>
</feature>
<feature type="transmembrane region" description="Helical" evidence="6">
    <location>
        <begin position="7"/>
        <end position="28"/>
    </location>
</feature>
<feature type="transmembrane region" description="Helical" evidence="6">
    <location>
        <begin position="293"/>
        <end position="311"/>
    </location>
</feature>
<comment type="subcellular location">
    <subcellularLocation>
        <location evidence="1">Cell membrane</location>
        <topology evidence="1">Multi-pass membrane protein</topology>
    </subcellularLocation>
</comment>
<keyword evidence="4 6" id="KW-1133">Transmembrane helix</keyword>
<feature type="transmembrane region" description="Helical" evidence="6">
    <location>
        <begin position="199"/>
        <end position="220"/>
    </location>
</feature>
<feature type="transmembrane region" description="Helical" evidence="6">
    <location>
        <begin position="130"/>
        <end position="153"/>
    </location>
</feature>
<keyword evidence="2" id="KW-1003">Cell membrane</keyword>
<keyword evidence="9" id="KW-1185">Reference proteome</keyword>
<evidence type="ECO:0000256" key="6">
    <source>
        <dbReference type="SAM" id="Phobius"/>
    </source>
</evidence>
<evidence type="ECO:0000256" key="5">
    <source>
        <dbReference type="ARBA" id="ARBA00023136"/>
    </source>
</evidence>
<dbReference type="PROSITE" id="PS50850">
    <property type="entry name" value="MFS"/>
    <property type="match status" value="1"/>
</dbReference>
<feature type="transmembrane region" description="Helical" evidence="6">
    <location>
        <begin position="71"/>
        <end position="89"/>
    </location>
</feature>
<dbReference type="InterPro" id="IPR050189">
    <property type="entry name" value="MFS_Efflux_Transporters"/>
</dbReference>
<dbReference type="PANTHER" id="PTHR43124:SF3">
    <property type="entry name" value="CHLORAMPHENICOL EFFLUX PUMP RV0191"/>
    <property type="match status" value="1"/>
</dbReference>
<accession>A0AA37BQ22</accession>
<feature type="transmembrane region" description="Helical" evidence="6">
    <location>
        <begin position="267"/>
        <end position="287"/>
    </location>
</feature>
<dbReference type="GO" id="GO:0005886">
    <property type="term" value="C:plasma membrane"/>
    <property type="evidence" value="ECO:0007669"/>
    <property type="project" value="UniProtKB-SubCell"/>
</dbReference>
<comment type="caution">
    <text evidence="8">The sequence shown here is derived from an EMBL/GenBank/DDBJ whole genome shotgun (WGS) entry which is preliminary data.</text>
</comment>
<feature type="transmembrane region" description="Helical" evidence="6">
    <location>
        <begin position="359"/>
        <end position="379"/>
    </location>
</feature>
<proteinExistence type="predicted"/>